<dbReference type="Proteomes" id="UP000070376">
    <property type="component" value="Unassembled WGS sequence"/>
</dbReference>
<feature type="binding site" evidence="12">
    <location>
        <position position="119"/>
    </location>
    <ligand>
        <name>5-methyltetrahydropteroyltri-L-glutamate</name>
        <dbReference type="ChEBI" id="CHEBI:58207"/>
    </ligand>
</feature>
<comment type="cofactor">
    <cofactor evidence="11">
        <name>Zn(2+)</name>
        <dbReference type="ChEBI" id="CHEBI:29105"/>
    </cofactor>
    <text evidence="11">Binds 1 zinc ion per subunit.</text>
</comment>
<dbReference type="Pfam" id="PF01717">
    <property type="entry name" value="Meth_synt_2"/>
    <property type="match status" value="1"/>
</dbReference>
<dbReference type="EMBL" id="LRPN01000209">
    <property type="protein sequence ID" value="KWZ76316.1"/>
    <property type="molecule type" value="Genomic_DNA"/>
</dbReference>
<feature type="binding site" evidence="11 12">
    <location>
        <position position="491"/>
    </location>
    <ligand>
        <name>L-methionine</name>
        <dbReference type="ChEBI" id="CHEBI:57844"/>
    </ligand>
</feature>
<dbReference type="InterPro" id="IPR013215">
    <property type="entry name" value="Cbl-indep_Met_Synth_N"/>
</dbReference>
<evidence type="ECO:0000256" key="12">
    <source>
        <dbReference type="PIRSR" id="PIRSR000382-1"/>
    </source>
</evidence>
<evidence type="ECO:0000256" key="4">
    <source>
        <dbReference type="ARBA" id="ARBA00022603"/>
    </source>
</evidence>
<feature type="binding site" evidence="13">
    <location>
        <position position="650"/>
    </location>
    <ligand>
        <name>Zn(2+)</name>
        <dbReference type="ChEBI" id="CHEBI:29105"/>
        <label>1</label>
        <note>catalytic</note>
    </ligand>
</feature>
<evidence type="ECO:0000256" key="3">
    <source>
        <dbReference type="ARBA" id="ARBA00009553"/>
    </source>
</evidence>
<dbReference type="CDD" id="cd03312">
    <property type="entry name" value="CIMS_N_terminal_like"/>
    <property type="match status" value="1"/>
</dbReference>
<feature type="binding site" evidence="11 12">
    <location>
        <begin position="438"/>
        <end position="440"/>
    </location>
    <ligand>
        <name>L-homocysteine</name>
        <dbReference type="ChEBI" id="CHEBI:58199"/>
    </ligand>
</feature>
<evidence type="ECO:0000256" key="1">
    <source>
        <dbReference type="ARBA" id="ARBA00002777"/>
    </source>
</evidence>
<dbReference type="SUPFAM" id="SSF51726">
    <property type="entry name" value="UROD/MetE-like"/>
    <property type="match status" value="2"/>
</dbReference>
<dbReference type="GO" id="GO:0003871">
    <property type="term" value="F:5-methyltetrahydropteroyltriglutamate-homocysteine S-methyltransferase activity"/>
    <property type="evidence" value="ECO:0007669"/>
    <property type="project" value="UniProtKB-UniRule"/>
</dbReference>
<dbReference type="PIRSF" id="PIRSF000382">
    <property type="entry name" value="MeTrfase_B12_ind"/>
    <property type="match status" value="1"/>
</dbReference>
<keyword evidence="10 11" id="KW-0486">Methionine biosynthesis</keyword>
<feature type="binding site" evidence="11">
    <location>
        <begin position="18"/>
        <end position="21"/>
    </location>
    <ligand>
        <name>5-methyltetrahydropteroyltri-L-glutamate</name>
        <dbReference type="ChEBI" id="CHEBI:58207"/>
    </ligand>
</feature>
<gene>
    <name evidence="11" type="primary">metE</name>
    <name evidence="17" type="ORF">HMPREF3213_03848</name>
</gene>
<comment type="catalytic activity">
    <reaction evidence="11">
        <text>5-methyltetrahydropteroyltri-L-glutamate + L-homocysteine = tetrahydropteroyltri-L-glutamate + L-methionine</text>
        <dbReference type="Rhea" id="RHEA:21196"/>
        <dbReference type="ChEBI" id="CHEBI:57844"/>
        <dbReference type="ChEBI" id="CHEBI:58140"/>
        <dbReference type="ChEBI" id="CHEBI:58199"/>
        <dbReference type="ChEBI" id="CHEBI:58207"/>
        <dbReference type="EC" id="2.1.1.14"/>
    </reaction>
</comment>
<dbReference type="Pfam" id="PF08267">
    <property type="entry name" value="Meth_synt_1"/>
    <property type="match status" value="1"/>
</dbReference>
<comment type="function">
    <text evidence="1 11">Catalyzes the transfer of a methyl group from 5-methyltetrahydrofolate to homocysteine resulting in methionine formation.</text>
</comment>
<feature type="binding site" evidence="11 12">
    <location>
        <position position="568"/>
    </location>
    <ligand>
        <name>5-methyltetrahydropteroyltri-L-glutamate</name>
        <dbReference type="ChEBI" id="CHEBI:58207"/>
    </ligand>
</feature>
<evidence type="ECO:0000256" key="6">
    <source>
        <dbReference type="ARBA" id="ARBA00022679"/>
    </source>
</evidence>
<comment type="cofactor">
    <cofactor evidence="13">
        <name>Zn(2+)</name>
        <dbReference type="ChEBI" id="CHEBI:29105"/>
    </cofactor>
    <text evidence="13">Binds 2 Zn(2+) ions per subunit.</text>
</comment>
<feature type="binding site" evidence="11">
    <location>
        <position position="491"/>
    </location>
    <ligand>
        <name>L-homocysteine</name>
        <dbReference type="ChEBI" id="CHEBI:58199"/>
    </ligand>
</feature>
<feature type="binding site" evidence="11">
    <location>
        <position position="612"/>
    </location>
    <ligand>
        <name>5-methyltetrahydropteroyltri-L-glutamate</name>
        <dbReference type="ChEBI" id="CHEBI:58207"/>
    </ligand>
</feature>
<keyword evidence="5 11" id="KW-0028">Amino-acid biosynthesis</keyword>
<evidence type="ECO:0000256" key="10">
    <source>
        <dbReference type="ARBA" id="ARBA00023167"/>
    </source>
</evidence>
<evidence type="ECO:0000256" key="14">
    <source>
        <dbReference type="PIRSR" id="PIRSR000382-3"/>
    </source>
</evidence>
<feature type="binding site" evidence="12">
    <location>
        <position position="21"/>
    </location>
    <ligand>
        <name>5-methyltetrahydropteroyltri-L-glutamate</name>
        <dbReference type="ChEBI" id="CHEBI:58207"/>
    </ligand>
</feature>
<accession>A0A150JZ67</accession>
<dbReference type="InterPro" id="IPR006276">
    <property type="entry name" value="Cobalamin-indep_Met_synthase"/>
</dbReference>
<protein>
    <recommendedName>
        <fullName evidence="11">5-methyltetrahydropteroyltriglutamate--homocysteine methyltransferase</fullName>
        <ecNumber evidence="11">2.1.1.14</ecNumber>
    </recommendedName>
    <alternativeName>
        <fullName evidence="11">Cobalamin-independent methionine synthase</fullName>
    </alternativeName>
    <alternativeName>
        <fullName evidence="11">Methionine synthase, vitamin-B12 independent isozyme</fullName>
    </alternativeName>
</protein>
<name>A0A150JZ67_HEYCO</name>
<evidence type="ECO:0000259" key="15">
    <source>
        <dbReference type="Pfam" id="PF01717"/>
    </source>
</evidence>
<feature type="domain" description="Cobalamin-independent methionine synthase MetE C-terminal/archaeal" evidence="15">
    <location>
        <begin position="433"/>
        <end position="755"/>
    </location>
</feature>
<proteinExistence type="inferred from homology"/>
<feature type="binding site" evidence="11">
    <location>
        <position position="114"/>
    </location>
    <ligand>
        <name>5-methyltetrahydropteroyltri-L-glutamate</name>
        <dbReference type="ChEBI" id="CHEBI:58207"/>
    </ligand>
</feature>
<evidence type="ECO:0000259" key="16">
    <source>
        <dbReference type="Pfam" id="PF08267"/>
    </source>
</evidence>
<comment type="caution">
    <text evidence="17">The sequence shown here is derived from an EMBL/GenBank/DDBJ whole genome shotgun (WGS) entry which is preliminary data.</text>
</comment>
<feature type="binding site" evidence="11">
    <location>
        <position position="672"/>
    </location>
    <ligand>
        <name>Zn(2+)</name>
        <dbReference type="ChEBI" id="CHEBI:29105"/>
        <note>catalytic</note>
    </ligand>
</feature>
<feature type="domain" description="Cobalamin-independent methionine synthase MetE N-terminal" evidence="16">
    <location>
        <begin position="6"/>
        <end position="313"/>
    </location>
</feature>
<evidence type="ECO:0000256" key="2">
    <source>
        <dbReference type="ARBA" id="ARBA00004681"/>
    </source>
</evidence>
<dbReference type="GO" id="GO:0008270">
    <property type="term" value="F:zinc ion binding"/>
    <property type="evidence" value="ECO:0007669"/>
    <property type="project" value="InterPro"/>
</dbReference>
<dbReference type="PATRIC" id="fig|1398.22.peg.3852"/>
<feature type="binding site" evidence="11 12">
    <location>
        <begin position="438"/>
        <end position="440"/>
    </location>
    <ligand>
        <name>L-methionine</name>
        <dbReference type="ChEBI" id="CHEBI:57844"/>
    </ligand>
</feature>
<dbReference type="PANTHER" id="PTHR30519">
    <property type="entry name" value="5-METHYLTETRAHYDROPTEROYLTRIGLUTAMATE--HOMOCYSTEINE METHYLTRANSFERASE"/>
    <property type="match status" value="1"/>
</dbReference>
<dbReference type="GO" id="GO:0032259">
    <property type="term" value="P:methylation"/>
    <property type="evidence" value="ECO:0007669"/>
    <property type="project" value="UniProtKB-KW"/>
</dbReference>
<dbReference type="UniPathway" id="UPA00051">
    <property type="reaction ID" value="UER00082"/>
</dbReference>
<organism evidence="17 18">
    <name type="scientific">Heyndrickxia coagulans</name>
    <name type="common">Weizmannia coagulans</name>
    <dbReference type="NCBI Taxonomy" id="1398"/>
    <lineage>
        <taxon>Bacteria</taxon>
        <taxon>Bacillati</taxon>
        <taxon>Bacillota</taxon>
        <taxon>Bacilli</taxon>
        <taxon>Bacillales</taxon>
        <taxon>Bacillaceae</taxon>
        <taxon>Heyndrickxia</taxon>
    </lineage>
</organism>
<keyword evidence="9 11" id="KW-0862">Zinc</keyword>
<evidence type="ECO:0000256" key="5">
    <source>
        <dbReference type="ARBA" id="ARBA00022605"/>
    </source>
</evidence>
<dbReference type="GO" id="GO:0009086">
    <property type="term" value="P:methionine biosynthetic process"/>
    <property type="evidence" value="ECO:0007669"/>
    <property type="project" value="UniProtKB-UniRule"/>
</dbReference>
<dbReference type="AlphaFoldDB" id="A0A150JZ67"/>
<dbReference type="NCBIfam" id="NF003556">
    <property type="entry name" value="PRK05222.1"/>
    <property type="match status" value="1"/>
</dbReference>
<sequence length="765" mass="87522">MSKVKSSNLGYPRIGEKREWKKALEQFWAKTLSEEAFLKRVKELRLSYLEKQKNSGIDLIPIGDFSLYDHILDTAVLFGLIPERFHHTNGAVSLDTYFSIARGNSNAVASEMTKWFNTNYHYIVPEINAGTTPYITENRLLNLYLEAKKELNIDGKPVIVGPVTLLKLSKGFEKKDFPNLLRALIPLYIEVFTDLQTAGATWVQVDEPILSTTLDKKELGYFKETYEAFHQAVPNLNLLLQTYFESVDHYQDVAALPVQGIGLDFVYDDGANLASLEKYGFPEDKVLAAGVVDGRNIWRTDLDEALQQVNDLLHFVDQERLWIQPSCSLQHVPVTVRQESELEPVLKNAISFADEKLKEVVALVKGVNEGRDAILEEIKESKEAIQALNHSSHRNIDSVKKEIQSLGDDMPKRPLPFSERQAIQEKKWKLPLLPTTTIGSLPQTKEIRSARQKWRKGEWTESQYEQFIQQNIAKWIKIQEDLDIDVLVHGEFERNDMVEYFGEKLRGFAFTRFAWVQSYGSRCVKPPIIFGDVDLEAPMTVKESTYAQSLTTRPVKGMLTGPVTIYNWSFVRNDISQFDVFKQIALALKKEIHALEENDIRMIQVDEPAIREGLPLKEEKKGKYLHDAVYAFRLATSYVDHSTQIHTHMCYSEFDEIIDAIDQLDADVISIEAARSHGEIISTFEDHEYDKGIGLGVYDIHSPRIPSVEEIKTSIERALRVIDPKLFWINPDCGLKTRKPEETIPALKNLVQATKEVREKHLQLK</sequence>
<feature type="binding site" evidence="13">
    <location>
        <position position="648"/>
    </location>
    <ligand>
        <name>Zn(2+)</name>
        <dbReference type="ChEBI" id="CHEBI:29105"/>
        <label>1</label>
        <note>catalytic</note>
    </ligand>
</feature>
<dbReference type="Gene3D" id="3.20.20.210">
    <property type="match status" value="2"/>
</dbReference>
<evidence type="ECO:0000313" key="17">
    <source>
        <dbReference type="EMBL" id="KWZ76316.1"/>
    </source>
</evidence>
<feature type="binding site" evidence="11">
    <location>
        <position position="650"/>
    </location>
    <ligand>
        <name>Zn(2+)</name>
        <dbReference type="ChEBI" id="CHEBI:29105"/>
        <note>catalytic</note>
    </ligand>
</feature>
<dbReference type="InterPro" id="IPR002629">
    <property type="entry name" value="Met_Synth_C/arc"/>
</dbReference>
<comment type="pathway">
    <text evidence="2 11">Amino-acid biosynthesis; L-methionine biosynthesis via de novo pathway; L-methionine from L-homocysteine (MetE route): step 1/1.</text>
</comment>
<feature type="binding site" evidence="11 12">
    <location>
        <position position="606"/>
    </location>
    <ligand>
        <name>L-methionine</name>
        <dbReference type="ChEBI" id="CHEBI:57844"/>
    </ligand>
</feature>
<dbReference type="HAMAP" id="MF_00172">
    <property type="entry name" value="Meth_synth"/>
    <property type="match status" value="1"/>
</dbReference>
<keyword evidence="7 11" id="KW-0479">Metal-binding</keyword>
<evidence type="ECO:0000256" key="8">
    <source>
        <dbReference type="ARBA" id="ARBA00022737"/>
    </source>
</evidence>
<feature type="binding site" evidence="11">
    <location>
        <position position="733"/>
    </location>
    <ligand>
        <name>Zn(2+)</name>
        <dbReference type="ChEBI" id="CHEBI:29105"/>
        <note>catalytic</note>
    </ligand>
</feature>
<evidence type="ECO:0000256" key="11">
    <source>
        <dbReference type="HAMAP-Rule" id="MF_00172"/>
    </source>
</evidence>
<keyword evidence="6 11" id="KW-0808">Transferase</keyword>
<dbReference type="RefSeq" id="WP_061087299.1">
    <property type="nucleotide sequence ID" value="NZ_CP017888.1"/>
</dbReference>
<evidence type="ECO:0000256" key="13">
    <source>
        <dbReference type="PIRSR" id="PIRSR000382-2"/>
    </source>
</evidence>
<keyword evidence="8 11" id="KW-0677">Repeat</keyword>
<dbReference type="CDD" id="cd03311">
    <property type="entry name" value="CIMS_C_terminal_like"/>
    <property type="match status" value="1"/>
</dbReference>
<evidence type="ECO:0000256" key="7">
    <source>
        <dbReference type="ARBA" id="ARBA00022723"/>
    </source>
</evidence>
<feature type="binding site" evidence="11 12">
    <location>
        <begin position="522"/>
        <end position="523"/>
    </location>
    <ligand>
        <name>5-methyltetrahydropteroyltri-L-glutamate</name>
        <dbReference type="ChEBI" id="CHEBI:58207"/>
    </ligand>
</feature>
<feature type="binding site" evidence="11 12">
    <location>
        <position position="606"/>
    </location>
    <ligand>
        <name>L-homocysteine</name>
        <dbReference type="ChEBI" id="CHEBI:58199"/>
    </ligand>
</feature>
<feature type="binding site" evidence="13">
    <location>
        <position position="672"/>
    </location>
    <ligand>
        <name>Zn(2+)</name>
        <dbReference type="ChEBI" id="CHEBI:29105"/>
        <label>1</label>
        <note>catalytic</note>
    </ligand>
</feature>
<dbReference type="InterPro" id="IPR038071">
    <property type="entry name" value="UROD/MetE-like_sf"/>
</dbReference>
<feature type="binding site" evidence="13">
    <location>
        <position position="733"/>
    </location>
    <ligand>
        <name>Zn(2+)</name>
        <dbReference type="ChEBI" id="CHEBI:29105"/>
        <label>1</label>
        <note>catalytic</note>
    </ligand>
</feature>
<dbReference type="EC" id="2.1.1.14" evidence="11"/>
<dbReference type="NCBIfam" id="TIGR01371">
    <property type="entry name" value="met_syn_B12ind"/>
    <property type="match status" value="1"/>
</dbReference>
<evidence type="ECO:0000313" key="18">
    <source>
        <dbReference type="Proteomes" id="UP000070376"/>
    </source>
</evidence>
<feature type="active site" description="Proton donor" evidence="11 14">
    <location>
        <position position="701"/>
    </location>
</feature>
<reference evidence="18" key="1">
    <citation type="submission" date="2016-01" db="EMBL/GenBank/DDBJ databases">
        <authorList>
            <person name="Mitreva M."/>
            <person name="Pepin K.H."/>
            <person name="Mihindukulasuriya K.A."/>
            <person name="Fulton R."/>
            <person name="Fronick C."/>
            <person name="O'Laughlin M."/>
            <person name="Miner T."/>
            <person name="Herter B."/>
            <person name="Rosa B.A."/>
            <person name="Cordes M."/>
            <person name="Tomlinson C."/>
            <person name="Wollam A."/>
            <person name="Palsikar V.B."/>
            <person name="Mardis E.R."/>
            <person name="Wilson R.K."/>
        </authorList>
    </citation>
    <scope>NUCLEOTIDE SEQUENCE [LARGE SCALE GENOMIC DNA]</scope>
    <source>
        <strain evidence="18">GED7749B</strain>
    </source>
</reference>
<evidence type="ECO:0000256" key="9">
    <source>
        <dbReference type="ARBA" id="ARBA00022833"/>
    </source>
</evidence>
<feature type="binding site" evidence="11">
    <location>
        <position position="648"/>
    </location>
    <ligand>
        <name>Zn(2+)</name>
        <dbReference type="ChEBI" id="CHEBI:29105"/>
        <note>catalytic</note>
    </ligand>
</feature>
<keyword evidence="4 11" id="KW-0489">Methyltransferase</keyword>
<comment type="similarity">
    <text evidence="3 11">Belongs to the vitamin-B12 independent methionine synthase family.</text>
</comment>